<dbReference type="Proteomes" id="UP000287361">
    <property type="component" value="Unassembled WGS sequence"/>
</dbReference>
<dbReference type="EMBL" id="BHVZ01000001">
    <property type="protein sequence ID" value="GCB28350.1"/>
    <property type="molecule type" value="Genomic_DNA"/>
</dbReference>
<dbReference type="OrthoDB" id="9787986at2"/>
<evidence type="ECO:0000313" key="1">
    <source>
        <dbReference type="EMBL" id="GCB28350.1"/>
    </source>
</evidence>
<organism evidence="1 2">
    <name type="scientific">Anaerotignum faecicola</name>
    <dbReference type="NCBI Taxonomy" id="2358141"/>
    <lineage>
        <taxon>Bacteria</taxon>
        <taxon>Bacillati</taxon>
        <taxon>Bacillota</taxon>
        <taxon>Clostridia</taxon>
        <taxon>Lachnospirales</taxon>
        <taxon>Anaerotignaceae</taxon>
        <taxon>Anaerotignum</taxon>
    </lineage>
</organism>
<evidence type="ECO:0000313" key="2">
    <source>
        <dbReference type="Proteomes" id="UP000287361"/>
    </source>
</evidence>
<keyword evidence="2" id="KW-1185">Reference proteome</keyword>
<dbReference type="AlphaFoldDB" id="A0A401LA44"/>
<proteinExistence type="predicted"/>
<comment type="caution">
    <text evidence="1">The sequence shown here is derived from an EMBL/GenBank/DDBJ whole genome shotgun (WGS) entry which is preliminary data.</text>
</comment>
<dbReference type="Pfam" id="PF18988">
    <property type="entry name" value="DUF5721"/>
    <property type="match status" value="1"/>
</dbReference>
<reference evidence="1 2" key="1">
    <citation type="submission" date="2018-10" db="EMBL/GenBank/DDBJ databases">
        <title>Draft Genome Sequence of Anaerotignum sp. KCTC 15736.</title>
        <authorList>
            <person name="Choi S.H."/>
            <person name="Kim J.S."/>
            <person name="Kang S.W."/>
            <person name="Lee J.S."/>
            <person name="Park S.H."/>
        </authorList>
    </citation>
    <scope>NUCLEOTIDE SEQUENCE [LARGE SCALE GENOMIC DNA]</scope>
    <source>
        <strain evidence="1 2">KCTC 15736</strain>
    </source>
</reference>
<dbReference type="InterPro" id="IPR043779">
    <property type="entry name" value="DUF5721"/>
</dbReference>
<accession>A0A401LA44</accession>
<sequence length="156" mass="18041">MLAFTVNDTKSFMNLLLKGDTFDAFSFRQGELTTFASFIIEGKRNMDFYTAEEQEAGLSRYVHWEEMRPFVFQAIKGNKLPKSIKLVFSLAEEKLANLPNTKAAFLNILFKEHTILCTTAISQEAFSLDKSSERLWEEYILKFFKKNAIGIRKQES</sequence>
<name>A0A401LA44_9FIRM</name>
<gene>
    <name evidence="1" type="ORF">KGMB03357_00110</name>
</gene>
<protein>
    <submittedName>
        <fullName evidence="1">Uncharacterized protein</fullName>
    </submittedName>
</protein>